<dbReference type="PROSITE" id="PS01124">
    <property type="entry name" value="HTH_ARAC_FAMILY_2"/>
    <property type="match status" value="1"/>
</dbReference>
<evidence type="ECO:0000256" key="3">
    <source>
        <dbReference type="ARBA" id="ARBA00023163"/>
    </source>
</evidence>
<dbReference type="Gene3D" id="1.10.10.60">
    <property type="entry name" value="Homeodomain-like"/>
    <property type="match status" value="1"/>
</dbReference>
<dbReference type="FunCoup" id="A0A1M7IT67">
    <property type="interactions" value="129"/>
</dbReference>
<organism evidence="6 7">
    <name type="scientific">Vreelandella subglaciescola</name>
    <dbReference type="NCBI Taxonomy" id="29571"/>
    <lineage>
        <taxon>Bacteria</taxon>
        <taxon>Pseudomonadati</taxon>
        <taxon>Pseudomonadota</taxon>
        <taxon>Gammaproteobacteria</taxon>
        <taxon>Oceanospirillales</taxon>
        <taxon>Halomonadaceae</taxon>
        <taxon>Vreelandella</taxon>
    </lineage>
</organism>
<keyword evidence="2" id="KW-0238">DNA-binding</keyword>
<dbReference type="EMBL" id="LT670847">
    <property type="protein sequence ID" value="SHM43920.1"/>
    <property type="molecule type" value="Genomic_DNA"/>
</dbReference>
<keyword evidence="7" id="KW-1185">Reference proteome</keyword>
<dbReference type="Proteomes" id="UP000190911">
    <property type="component" value="Chromosome I"/>
</dbReference>
<dbReference type="AlphaFoldDB" id="A0A1M7IT67"/>
<dbReference type="SMART" id="SM00342">
    <property type="entry name" value="HTH_ARAC"/>
    <property type="match status" value="1"/>
</dbReference>
<dbReference type="GO" id="GO:0003700">
    <property type="term" value="F:DNA-binding transcription factor activity"/>
    <property type="evidence" value="ECO:0007669"/>
    <property type="project" value="InterPro"/>
</dbReference>
<dbReference type="EMBL" id="LT670847">
    <property type="protein sequence ID" value="SHL87374.1"/>
    <property type="molecule type" value="Genomic_DNA"/>
</dbReference>
<dbReference type="InterPro" id="IPR009057">
    <property type="entry name" value="Homeodomain-like_sf"/>
</dbReference>
<dbReference type="STRING" id="29571.SAMN05878437_0007"/>
<dbReference type="InterPro" id="IPR018062">
    <property type="entry name" value="HTH_AraC-typ_CS"/>
</dbReference>
<dbReference type="InterPro" id="IPR018060">
    <property type="entry name" value="HTH_AraC"/>
</dbReference>
<gene>
    <name evidence="5" type="ORF">SAMN05878437_0007</name>
    <name evidence="6" type="ORF">SAMN05878437_2958</name>
</gene>
<protein>
    <submittedName>
        <fullName evidence="6">Helix-turn-helix domain-containing protein</fullName>
    </submittedName>
    <submittedName>
        <fullName evidence="5">Transcriptional regulator, AraC family</fullName>
    </submittedName>
</protein>
<dbReference type="InParanoid" id="A0A1M7IT67"/>
<evidence type="ECO:0000259" key="4">
    <source>
        <dbReference type="PROSITE" id="PS01124"/>
    </source>
</evidence>
<dbReference type="OrthoDB" id="5740883at2"/>
<reference evidence="6 7" key="1">
    <citation type="submission" date="2016-11" db="EMBL/GenBank/DDBJ databases">
        <authorList>
            <person name="Jaros S."/>
            <person name="Januszkiewicz K."/>
            <person name="Wedrychowicz H."/>
        </authorList>
    </citation>
    <scope>NUCLEOTIDE SEQUENCE [LARGE SCALE GENOMIC DNA]</scope>
    <source>
        <strain evidence="6 7">ACAM 12</strain>
    </source>
</reference>
<evidence type="ECO:0000313" key="7">
    <source>
        <dbReference type="Proteomes" id="UP000190911"/>
    </source>
</evidence>
<dbReference type="Gene3D" id="2.60.120.10">
    <property type="entry name" value="Jelly Rolls"/>
    <property type="match status" value="1"/>
</dbReference>
<sequence length="294" mass="32687">MLSTIRALPLDTATRHHAHAFHQIVITLCGTARFEIEGLGGRLDAYAGCIVPANCEHYYSGNSDNRQLILDLPPEAPALCGDHRELAALFDAPRFFTLDNALRHYMAFMESEMALIESEPGRTAPDHSDAMHHDRLAVAFLGALMSRLGPSTRQTSKRLNMAPIQRYIEHHLAEPLRVADLASLACLSEAHFSTQFRRQTGLSPWQFVRRQRLGTARQMILQSALPLTDIALQTGFASQSTLSHAFRRCFGVSPRQLRHQTVRQTVRQTKASQTNVLCASSPLAGDKIQTPLKS</sequence>
<dbReference type="SUPFAM" id="SSF46689">
    <property type="entry name" value="Homeodomain-like"/>
    <property type="match status" value="2"/>
</dbReference>
<evidence type="ECO:0000313" key="6">
    <source>
        <dbReference type="EMBL" id="SHM43920.1"/>
    </source>
</evidence>
<accession>A0A1M7IT67</accession>
<dbReference type="PANTHER" id="PTHR46796:SF10">
    <property type="entry name" value="TRANSCRIPTIONAL ACTIVATOR FEAR"/>
    <property type="match status" value="1"/>
</dbReference>
<dbReference type="PANTHER" id="PTHR46796">
    <property type="entry name" value="HTH-TYPE TRANSCRIPTIONAL ACTIVATOR RHAS-RELATED"/>
    <property type="match status" value="1"/>
</dbReference>
<dbReference type="InterPro" id="IPR014710">
    <property type="entry name" value="RmlC-like_jellyroll"/>
</dbReference>
<evidence type="ECO:0000256" key="1">
    <source>
        <dbReference type="ARBA" id="ARBA00023015"/>
    </source>
</evidence>
<dbReference type="PROSITE" id="PS00041">
    <property type="entry name" value="HTH_ARAC_FAMILY_1"/>
    <property type="match status" value="1"/>
</dbReference>
<keyword evidence="1" id="KW-0805">Transcription regulation</keyword>
<evidence type="ECO:0000313" key="5">
    <source>
        <dbReference type="EMBL" id="SHL87374.1"/>
    </source>
</evidence>
<evidence type="ECO:0000256" key="2">
    <source>
        <dbReference type="ARBA" id="ARBA00023125"/>
    </source>
</evidence>
<proteinExistence type="predicted"/>
<name>A0A1M7IT67_9GAMM</name>
<feature type="domain" description="HTH araC/xylS-type" evidence="4">
    <location>
        <begin position="162"/>
        <end position="260"/>
    </location>
</feature>
<keyword evidence="3" id="KW-0804">Transcription</keyword>
<dbReference type="GO" id="GO:0043565">
    <property type="term" value="F:sequence-specific DNA binding"/>
    <property type="evidence" value="ECO:0007669"/>
    <property type="project" value="InterPro"/>
</dbReference>
<dbReference type="RefSeq" id="WP_079550228.1">
    <property type="nucleotide sequence ID" value="NZ_LT670847.1"/>
</dbReference>
<dbReference type="InterPro" id="IPR050204">
    <property type="entry name" value="AraC_XylS_family_regulators"/>
</dbReference>
<dbReference type="Pfam" id="PF12833">
    <property type="entry name" value="HTH_18"/>
    <property type="match status" value="1"/>
</dbReference>